<feature type="compositionally biased region" description="Basic and acidic residues" evidence="3">
    <location>
        <begin position="401"/>
        <end position="423"/>
    </location>
</feature>
<gene>
    <name evidence="4" type="ORF">CVN68_00380</name>
</gene>
<dbReference type="Proteomes" id="UP000229081">
    <property type="component" value="Chromosome"/>
</dbReference>
<dbReference type="EMBL" id="CP024923">
    <property type="protein sequence ID" value="ATY34335.1"/>
    <property type="molecule type" value="Genomic_DNA"/>
</dbReference>
<dbReference type="SUPFAM" id="SSF51126">
    <property type="entry name" value="Pectin lyase-like"/>
    <property type="match status" value="1"/>
</dbReference>
<dbReference type="InterPro" id="IPR052063">
    <property type="entry name" value="Polysaccharide_Lyase_1"/>
</dbReference>
<evidence type="ECO:0000256" key="1">
    <source>
        <dbReference type="ARBA" id="ARBA00022723"/>
    </source>
</evidence>
<evidence type="ECO:0000256" key="3">
    <source>
        <dbReference type="SAM" id="MobiDB-lite"/>
    </source>
</evidence>
<feature type="region of interest" description="Disordered" evidence="3">
    <location>
        <begin position="371"/>
        <end position="427"/>
    </location>
</feature>
<name>A0A2K8MKF7_9SPHN</name>
<evidence type="ECO:0000313" key="4">
    <source>
        <dbReference type="EMBL" id="ATY34335.1"/>
    </source>
</evidence>
<dbReference type="GO" id="GO:0016829">
    <property type="term" value="F:lyase activity"/>
    <property type="evidence" value="ECO:0007669"/>
    <property type="project" value="UniProtKB-KW"/>
</dbReference>
<dbReference type="PANTHER" id="PTHR42970">
    <property type="entry name" value="PECTATE LYASE C-RELATED"/>
    <property type="match status" value="1"/>
</dbReference>
<proteinExistence type="predicted"/>
<dbReference type="InterPro" id="IPR011050">
    <property type="entry name" value="Pectin_lyase_fold/virulence"/>
</dbReference>
<protein>
    <submittedName>
        <fullName evidence="4">Pectate lyase</fullName>
    </submittedName>
</protein>
<dbReference type="GO" id="GO:0046872">
    <property type="term" value="F:metal ion binding"/>
    <property type="evidence" value="ECO:0007669"/>
    <property type="project" value="UniProtKB-KW"/>
</dbReference>
<accession>A0A2K8MKF7</accession>
<dbReference type="InterPro" id="IPR012334">
    <property type="entry name" value="Pectin_lyas_fold"/>
</dbReference>
<dbReference type="RefSeq" id="WP_100284122.1">
    <property type="nucleotide sequence ID" value="NZ_CP024923.1"/>
</dbReference>
<reference evidence="4 5" key="1">
    <citation type="submission" date="2017-11" db="EMBL/GenBank/DDBJ databases">
        <title>Complete genome sequence of Sphingomonas sp. Strain Cra20, a psychrotolerant potential plant growth promoting rhizobacteria.</title>
        <authorList>
            <person name="Luo Y."/>
        </authorList>
    </citation>
    <scope>NUCLEOTIDE SEQUENCE [LARGE SCALE GENOMIC DNA]</scope>
    <source>
        <strain evidence="4 5">Cra20</strain>
    </source>
</reference>
<keyword evidence="5" id="KW-1185">Reference proteome</keyword>
<dbReference type="KEGG" id="sphc:CVN68_00380"/>
<dbReference type="Gene3D" id="2.160.20.10">
    <property type="entry name" value="Single-stranded right-handed beta-helix, Pectin lyase-like"/>
    <property type="match status" value="1"/>
</dbReference>
<dbReference type="PANTHER" id="PTHR42970:SF1">
    <property type="entry name" value="PECTATE LYASE C-RELATED"/>
    <property type="match status" value="1"/>
</dbReference>
<keyword evidence="4" id="KW-0456">Lyase</keyword>
<dbReference type="AlphaFoldDB" id="A0A2K8MKF7"/>
<evidence type="ECO:0000313" key="5">
    <source>
        <dbReference type="Proteomes" id="UP000229081"/>
    </source>
</evidence>
<organism evidence="4 5">
    <name type="scientific">Sphingomonas psychrotolerans</name>
    <dbReference type="NCBI Taxonomy" id="1327635"/>
    <lineage>
        <taxon>Bacteria</taxon>
        <taxon>Pseudomonadati</taxon>
        <taxon>Pseudomonadota</taxon>
        <taxon>Alphaproteobacteria</taxon>
        <taxon>Sphingomonadales</taxon>
        <taxon>Sphingomonadaceae</taxon>
        <taxon>Sphingomonas</taxon>
    </lineage>
</organism>
<keyword evidence="1" id="KW-0479">Metal-binding</keyword>
<evidence type="ECO:0000256" key="2">
    <source>
        <dbReference type="ARBA" id="ARBA00023180"/>
    </source>
</evidence>
<keyword evidence="2" id="KW-0325">Glycoprotein</keyword>
<dbReference type="OrthoDB" id="8737820at2"/>
<sequence>MLILALLAAGQTPEVAQQLAFPGAEGAGRFAQGGRGGQMLFVTNLNDSGLGSLRAAIETRGPRTILFRVSGTIRLATPLAIREGRVTIAGQSAPGDGITLRDHMLQVSADDVVIRYIRSRLGDESKTESDAVTVTRGRRIILDHVSASWSVDETLSASARYRDPAQGFYDLTVQWSIIAESLTHSLHAKGDHGYGSLIRGGRGAKVSFHHNLWANHSARMPRPGNYDGPEIDPVGPFFDFRSNVFYNWGGSRSGYNADKATLARYNFVDNAYVAGPQSTKPIAFDESNMLAKAWFAGNSMNGAIPADPWSLVSGISPEGYRLVAPVEVAPVAPDPAPHAYERVLAGAGASKVRDAVDARVVAGVRSRTGAQIDSQRDVGGWPALKSLPAPRDGDNDGMPDAWERKQGLDPKRADPNGDHDRDGYTNIEEWLADVAEGRG</sequence>